<dbReference type="PRINTS" id="PR00455">
    <property type="entry name" value="HTHTETR"/>
</dbReference>
<dbReference type="InterPro" id="IPR036271">
    <property type="entry name" value="Tet_transcr_reg_TetR-rel_C_sf"/>
</dbReference>
<evidence type="ECO:0000256" key="3">
    <source>
        <dbReference type="ARBA" id="ARBA00023163"/>
    </source>
</evidence>
<dbReference type="Pfam" id="PF00440">
    <property type="entry name" value="TetR_N"/>
    <property type="match status" value="1"/>
</dbReference>
<comment type="caution">
    <text evidence="6">The sequence shown here is derived from an EMBL/GenBank/DDBJ whole genome shotgun (WGS) entry which is preliminary data.</text>
</comment>
<keyword evidence="2 4" id="KW-0238">DNA-binding</keyword>
<reference evidence="7" key="1">
    <citation type="journal article" date="2019" name="Int. J. Syst. Evol. Microbiol.">
        <title>The Global Catalogue of Microorganisms (GCM) 10K type strain sequencing project: providing services to taxonomists for standard genome sequencing and annotation.</title>
        <authorList>
            <consortium name="The Broad Institute Genomics Platform"/>
            <consortium name="The Broad Institute Genome Sequencing Center for Infectious Disease"/>
            <person name="Wu L."/>
            <person name="Ma J."/>
        </authorList>
    </citation>
    <scope>NUCLEOTIDE SEQUENCE [LARGE SCALE GENOMIC DNA]</scope>
    <source>
        <strain evidence="7">CCUG 50873</strain>
    </source>
</reference>
<evidence type="ECO:0000313" key="6">
    <source>
        <dbReference type="EMBL" id="MFD0925280.1"/>
    </source>
</evidence>
<evidence type="ECO:0000256" key="1">
    <source>
        <dbReference type="ARBA" id="ARBA00023015"/>
    </source>
</evidence>
<dbReference type="EMBL" id="JBHTIL010000001">
    <property type="protein sequence ID" value="MFD0925280.1"/>
    <property type="molecule type" value="Genomic_DNA"/>
</dbReference>
<accession>A0ABW3G8T1</accession>
<protein>
    <submittedName>
        <fullName evidence="6">TetR/AcrR family transcriptional regulator</fullName>
    </submittedName>
</protein>
<evidence type="ECO:0000313" key="7">
    <source>
        <dbReference type="Proteomes" id="UP001597068"/>
    </source>
</evidence>
<feature type="domain" description="HTH tetR-type" evidence="5">
    <location>
        <begin position="5"/>
        <end position="65"/>
    </location>
</feature>
<dbReference type="SUPFAM" id="SSF48498">
    <property type="entry name" value="Tetracyclin repressor-like, C-terminal domain"/>
    <property type="match status" value="1"/>
</dbReference>
<evidence type="ECO:0000256" key="4">
    <source>
        <dbReference type="PROSITE-ProRule" id="PRU00335"/>
    </source>
</evidence>
<proteinExistence type="predicted"/>
<keyword evidence="3" id="KW-0804">Transcription</keyword>
<dbReference type="SUPFAM" id="SSF46689">
    <property type="entry name" value="Homeodomain-like"/>
    <property type="match status" value="1"/>
</dbReference>
<dbReference type="Gene3D" id="1.10.357.10">
    <property type="entry name" value="Tetracycline Repressor, domain 2"/>
    <property type="match status" value="1"/>
</dbReference>
<dbReference type="PANTHER" id="PTHR47506">
    <property type="entry name" value="TRANSCRIPTIONAL REGULATORY PROTEIN"/>
    <property type="match status" value="1"/>
</dbReference>
<sequence>MTVTGEPRDAIVETADRLFYERGIQQVGMDELRAAAGVSLKRLYSEFDGKDAIVLAVLDRRHAMWERGVDEAVARHQAGPDKLLGIFDFLATWFATDDFRGCAFINAFGELGGTSERVARAARDHKESFQVYVDGLVADIGAPPALARQLVLLAEGAQTTSAITGDPSAAGHARDAAAVLIDVATGAGTG</sequence>
<dbReference type="InterPro" id="IPR009057">
    <property type="entry name" value="Homeodomain-like_sf"/>
</dbReference>
<keyword evidence="7" id="KW-1185">Reference proteome</keyword>
<gene>
    <name evidence="6" type="ORF">ACFQ04_05960</name>
</gene>
<feature type="DNA-binding region" description="H-T-H motif" evidence="4">
    <location>
        <begin position="28"/>
        <end position="47"/>
    </location>
</feature>
<organism evidence="6 7">
    <name type="scientific">Williamsia deligens</name>
    <dbReference type="NCBI Taxonomy" id="321325"/>
    <lineage>
        <taxon>Bacteria</taxon>
        <taxon>Bacillati</taxon>
        <taxon>Actinomycetota</taxon>
        <taxon>Actinomycetes</taxon>
        <taxon>Mycobacteriales</taxon>
        <taxon>Nocardiaceae</taxon>
        <taxon>Williamsia</taxon>
    </lineage>
</organism>
<dbReference type="PROSITE" id="PS50977">
    <property type="entry name" value="HTH_TETR_2"/>
    <property type="match status" value="1"/>
</dbReference>
<dbReference type="RefSeq" id="WP_253646756.1">
    <property type="nucleotide sequence ID" value="NZ_BAAAMO010000002.1"/>
</dbReference>
<evidence type="ECO:0000256" key="2">
    <source>
        <dbReference type="ARBA" id="ARBA00023125"/>
    </source>
</evidence>
<dbReference type="PANTHER" id="PTHR47506:SF1">
    <property type="entry name" value="HTH-TYPE TRANSCRIPTIONAL REGULATOR YJDC"/>
    <property type="match status" value="1"/>
</dbReference>
<dbReference type="InterPro" id="IPR001647">
    <property type="entry name" value="HTH_TetR"/>
</dbReference>
<keyword evidence="1" id="KW-0805">Transcription regulation</keyword>
<evidence type="ECO:0000259" key="5">
    <source>
        <dbReference type="PROSITE" id="PS50977"/>
    </source>
</evidence>
<dbReference type="Proteomes" id="UP001597068">
    <property type="component" value="Unassembled WGS sequence"/>
</dbReference>
<name>A0ABW3G8T1_9NOCA</name>